<evidence type="ECO:0000256" key="3">
    <source>
        <dbReference type="ARBA" id="ARBA00022679"/>
    </source>
</evidence>
<dbReference type="Pfam" id="PF02086">
    <property type="entry name" value="MethyltransfD12"/>
    <property type="match status" value="1"/>
</dbReference>
<keyword evidence="4" id="KW-0949">S-adenosyl-L-methionine</keyword>
<dbReference type="GO" id="GO:1904047">
    <property type="term" value="F:S-adenosyl-L-methionine binding"/>
    <property type="evidence" value="ECO:0007669"/>
    <property type="project" value="TreeGrafter"/>
</dbReference>
<name>A0A7X8C5I4_9LACT</name>
<dbReference type="GO" id="GO:0009007">
    <property type="term" value="F:site-specific DNA-methyltransferase (adenine-specific) activity"/>
    <property type="evidence" value="ECO:0007669"/>
    <property type="project" value="UniProtKB-EC"/>
</dbReference>
<accession>A0A7X8C5I4</accession>
<reference evidence="6 7" key="1">
    <citation type="journal article" date="2020" name="Biotechnol. Biofuels">
        <title>New insights from the biogas microbiome by comprehensive genome-resolved metagenomics of nearly 1600 species originating from multiple anaerobic digesters.</title>
        <authorList>
            <person name="Campanaro S."/>
            <person name="Treu L."/>
            <person name="Rodriguez-R L.M."/>
            <person name="Kovalovszki A."/>
            <person name="Ziels R.M."/>
            <person name="Maus I."/>
            <person name="Zhu X."/>
            <person name="Kougias P.G."/>
            <person name="Basile A."/>
            <person name="Luo G."/>
            <person name="Schluter A."/>
            <person name="Konstantinidis K.T."/>
            <person name="Angelidaki I."/>
        </authorList>
    </citation>
    <scope>NUCLEOTIDE SEQUENCE [LARGE SCALE GENOMIC DNA]</scope>
    <source>
        <strain evidence="6">AS23ysBPME_34</strain>
    </source>
</reference>
<comment type="caution">
    <text evidence="6">The sequence shown here is derived from an EMBL/GenBank/DDBJ whole genome shotgun (WGS) entry which is preliminary data.</text>
</comment>
<keyword evidence="3" id="KW-0808">Transferase</keyword>
<dbReference type="PROSITE" id="PS00092">
    <property type="entry name" value="N6_MTASE"/>
    <property type="match status" value="1"/>
</dbReference>
<dbReference type="EMBL" id="JAAYSM010000393">
    <property type="protein sequence ID" value="NLJ19367.1"/>
    <property type="molecule type" value="Genomic_DNA"/>
</dbReference>
<dbReference type="InterPro" id="IPR002052">
    <property type="entry name" value="DNA_methylase_N6_adenine_CS"/>
</dbReference>
<evidence type="ECO:0000256" key="2">
    <source>
        <dbReference type="ARBA" id="ARBA00022603"/>
    </source>
</evidence>
<evidence type="ECO:0000256" key="5">
    <source>
        <dbReference type="ARBA" id="ARBA00047942"/>
    </source>
</evidence>
<gene>
    <name evidence="6" type="ORF">GX355_10975</name>
</gene>
<evidence type="ECO:0000256" key="4">
    <source>
        <dbReference type="ARBA" id="ARBA00022691"/>
    </source>
</evidence>
<dbReference type="EC" id="2.1.1.72" evidence="1"/>
<dbReference type="GO" id="GO:0032259">
    <property type="term" value="P:methylation"/>
    <property type="evidence" value="ECO:0007669"/>
    <property type="project" value="UniProtKB-KW"/>
</dbReference>
<dbReference type="RefSeq" id="WP_276649870.1">
    <property type="nucleotide sequence ID" value="NZ_JAAYSM010000393.1"/>
</dbReference>
<evidence type="ECO:0000313" key="7">
    <source>
        <dbReference type="Proteomes" id="UP000541058"/>
    </source>
</evidence>
<dbReference type="GO" id="GO:0006298">
    <property type="term" value="P:mismatch repair"/>
    <property type="evidence" value="ECO:0007669"/>
    <property type="project" value="TreeGrafter"/>
</dbReference>
<dbReference type="InterPro" id="IPR029063">
    <property type="entry name" value="SAM-dependent_MTases_sf"/>
</dbReference>
<organism evidence="6 7">
    <name type="scientific">Globicatella sulfidifaciens</name>
    <dbReference type="NCBI Taxonomy" id="136093"/>
    <lineage>
        <taxon>Bacteria</taxon>
        <taxon>Bacillati</taxon>
        <taxon>Bacillota</taxon>
        <taxon>Bacilli</taxon>
        <taxon>Lactobacillales</taxon>
        <taxon>Aerococcaceae</taxon>
        <taxon>Globicatella</taxon>
    </lineage>
</organism>
<dbReference type="GO" id="GO:0043565">
    <property type="term" value="F:sequence-specific DNA binding"/>
    <property type="evidence" value="ECO:0007669"/>
    <property type="project" value="TreeGrafter"/>
</dbReference>
<dbReference type="AlphaFoldDB" id="A0A7X8C5I4"/>
<sequence>MNSPIKYPGGKNKELNVIIPNLPKKIDRFFEPFVGGGAVYFSIDKEIPLFINDKSDELINFYNQIKNQDSEFLETLNKFEDSTQFLLNLINNYKDSLISIYHDNFNNIENLYKQLQSFLDKVDPLLKENIFTYTLSYSSFREQLLKSIFDKYKRIYKLTQKHGQLEKDEDLINNITTGFISAYYTFNRTIYNSQVELNIPDNIQGSYYFYIREYCYSSMFRYNKNGKFNVPYGGMSYNKKSLTNKISYLSNRNLVSHLKKTTIENQDFYNFLEGKNLKSDDFLFLDPPYDTEFSTYANNTFEKSDQERLAEFLLNECPAKFMLIIKNSKLISKLYKEGMPTLSGKLEIFEFQKKYLVSFRNRNNKDANHLLITNYPINKKR</sequence>
<dbReference type="PANTHER" id="PTHR30481">
    <property type="entry name" value="DNA ADENINE METHYLASE"/>
    <property type="match status" value="1"/>
</dbReference>
<dbReference type="GO" id="GO:0009307">
    <property type="term" value="P:DNA restriction-modification system"/>
    <property type="evidence" value="ECO:0007669"/>
    <property type="project" value="InterPro"/>
</dbReference>
<dbReference type="Gene3D" id="3.40.50.150">
    <property type="entry name" value="Vaccinia Virus protein VP39"/>
    <property type="match status" value="2"/>
</dbReference>
<evidence type="ECO:0000256" key="1">
    <source>
        <dbReference type="ARBA" id="ARBA00011900"/>
    </source>
</evidence>
<dbReference type="PANTHER" id="PTHR30481:SF3">
    <property type="entry name" value="DNA ADENINE METHYLASE"/>
    <property type="match status" value="1"/>
</dbReference>
<proteinExistence type="predicted"/>
<dbReference type="Proteomes" id="UP000541058">
    <property type="component" value="Unassembled WGS sequence"/>
</dbReference>
<dbReference type="InterPro" id="IPR012327">
    <property type="entry name" value="MeTrfase_D12"/>
</dbReference>
<keyword evidence="2 6" id="KW-0489">Methyltransferase</keyword>
<dbReference type="SUPFAM" id="SSF53335">
    <property type="entry name" value="S-adenosyl-L-methionine-dependent methyltransferases"/>
    <property type="match status" value="1"/>
</dbReference>
<comment type="catalytic activity">
    <reaction evidence="5">
        <text>a 2'-deoxyadenosine in DNA + S-adenosyl-L-methionine = an N(6)-methyl-2'-deoxyadenosine in DNA + S-adenosyl-L-homocysteine + H(+)</text>
        <dbReference type="Rhea" id="RHEA:15197"/>
        <dbReference type="Rhea" id="RHEA-COMP:12418"/>
        <dbReference type="Rhea" id="RHEA-COMP:12419"/>
        <dbReference type="ChEBI" id="CHEBI:15378"/>
        <dbReference type="ChEBI" id="CHEBI:57856"/>
        <dbReference type="ChEBI" id="CHEBI:59789"/>
        <dbReference type="ChEBI" id="CHEBI:90615"/>
        <dbReference type="ChEBI" id="CHEBI:90616"/>
        <dbReference type="EC" id="2.1.1.72"/>
    </reaction>
</comment>
<evidence type="ECO:0000313" key="6">
    <source>
        <dbReference type="EMBL" id="NLJ19367.1"/>
    </source>
</evidence>
<dbReference type="PRINTS" id="PR00505">
    <property type="entry name" value="D12N6MTFRASE"/>
</dbReference>
<protein>
    <recommendedName>
        <fullName evidence="1">site-specific DNA-methyltransferase (adenine-specific)</fullName>
        <ecNumber evidence="1">2.1.1.72</ecNumber>
    </recommendedName>
</protein>